<proteinExistence type="predicted"/>
<dbReference type="EMBL" id="VBWN01000010">
    <property type="protein sequence ID" value="TLF39811.1"/>
    <property type="molecule type" value="Genomic_DNA"/>
</dbReference>
<evidence type="ECO:0000313" key="2">
    <source>
        <dbReference type="Proteomes" id="UP000307781"/>
    </source>
</evidence>
<evidence type="ECO:0000313" key="1">
    <source>
        <dbReference type="EMBL" id="TLF39811.1"/>
    </source>
</evidence>
<gene>
    <name evidence="1" type="ORF">FEI14_11840</name>
</gene>
<protein>
    <submittedName>
        <fullName evidence="1">Uncharacterized protein</fullName>
    </submittedName>
</protein>
<accession>A0A5R8LRC8</accession>
<comment type="caution">
    <text evidence="1">The sequence shown here is derived from an EMBL/GenBank/DDBJ whole genome shotgun (WGS) entry which is preliminary data.</text>
</comment>
<reference evidence="1 2" key="1">
    <citation type="submission" date="2019-05" db="EMBL/GenBank/DDBJ databases">
        <title>Genome-based reclassification of Lactobacillus casei as Lactobacillus casei subsp. casei. subsp.nov., description of Lactobacillus casei subsp. zeae subsp. nov., and emended description of Lactobacillus casei.</title>
        <authorList>
            <person name="Huang C.-H."/>
        </authorList>
    </citation>
    <scope>NUCLEOTIDE SEQUENCE [LARGE SCALE GENOMIC DNA]</scope>
    <source>
        <strain evidence="1 2">CRBIP24.58</strain>
    </source>
</reference>
<dbReference type="Proteomes" id="UP000307781">
    <property type="component" value="Unassembled WGS sequence"/>
</dbReference>
<dbReference type="AlphaFoldDB" id="A0A5R8LRC8"/>
<sequence length="62" mass="7186">MIWKRLRARLTEDERLEIEVLVALGVMADFAIAPKVVTRSFLKLRTSCRTVTIKIQFATHLE</sequence>
<name>A0A5R8LRC8_LACZE</name>
<organism evidence="1 2">
    <name type="scientific">Lacticaseibacillus zeae</name>
    <name type="common">Lactobacillus zeae</name>
    <dbReference type="NCBI Taxonomy" id="57037"/>
    <lineage>
        <taxon>Bacteria</taxon>
        <taxon>Bacillati</taxon>
        <taxon>Bacillota</taxon>
        <taxon>Bacilli</taxon>
        <taxon>Lactobacillales</taxon>
        <taxon>Lactobacillaceae</taxon>
        <taxon>Lacticaseibacillus</taxon>
    </lineage>
</organism>